<feature type="coiled-coil region" evidence="1">
    <location>
        <begin position="198"/>
        <end position="225"/>
    </location>
</feature>
<comment type="caution">
    <text evidence="3">The sequence shown here is derived from an EMBL/GenBank/DDBJ whole genome shotgun (WGS) entry which is preliminary data.</text>
</comment>
<dbReference type="AlphaFoldDB" id="A0A8H4AU28"/>
<organism evidence="3 4">
    <name type="scientific">Gigaspora margarita</name>
    <dbReference type="NCBI Taxonomy" id="4874"/>
    <lineage>
        <taxon>Eukaryota</taxon>
        <taxon>Fungi</taxon>
        <taxon>Fungi incertae sedis</taxon>
        <taxon>Mucoromycota</taxon>
        <taxon>Glomeromycotina</taxon>
        <taxon>Glomeromycetes</taxon>
        <taxon>Diversisporales</taxon>
        <taxon>Gigasporaceae</taxon>
        <taxon>Gigaspora</taxon>
    </lineage>
</organism>
<accession>A0A8H4AU28</accession>
<dbReference type="EMBL" id="WTPW01000233">
    <property type="protein sequence ID" value="KAF0532284.1"/>
    <property type="molecule type" value="Genomic_DNA"/>
</dbReference>
<sequence>MKETKEEIEFDYDLLGPVQNQKKNIPRKYSKKGIDIKNTFQEVEVRREKHKAFTIYQKLSNIGGPNRISKVSYCYKNGNSVEKNDKYRAYSKRPKDPRPTNNDSKCYNRNRIEKETRINGKEDKYKKEINRASSELNVKPNYDTIALNVVNSYLEEEPKNSNNDNDDETWFPCNEEIPEDWLDPNDCEKLITTSVEVELEAIEKLDKANNSIQKLDNNNKICKKIEYSNKAEEVQIGQNNYQPYRISIEPNKHQVSTKVNKASQTYYKKIGYQNSIESKNNKLKMKRSTLFNCGISLLLFLCMLVDGYKEFEYYKKTMLDNKYIAKNLAKGITLYLLSWNKSLLLDPGGKQPKSTPETAYRPY</sequence>
<proteinExistence type="predicted"/>
<evidence type="ECO:0000256" key="2">
    <source>
        <dbReference type="SAM" id="MobiDB-lite"/>
    </source>
</evidence>
<dbReference type="Proteomes" id="UP000439903">
    <property type="component" value="Unassembled WGS sequence"/>
</dbReference>
<feature type="compositionally biased region" description="Basic and acidic residues" evidence="2">
    <location>
        <begin position="85"/>
        <end position="98"/>
    </location>
</feature>
<feature type="region of interest" description="Disordered" evidence="2">
    <location>
        <begin position="85"/>
        <end position="106"/>
    </location>
</feature>
<keyword evidence="1" id="KW-0175">Coiled coil</keyword>
<reference evidence="3 4" key="1">
    <citation type="journal article" date="2019" name="Environ. Microbiol.">
        <title>At the nexus of three kingdoms: the genome of the mycorrhizal fungus Gigaspora margarita provides insights into plant, endobacterial and fungal interactions.</title>
        <authorList>
            <person name="Venice F."/>
            <person name="Ghignone S."/>
            <person name="Salvioli di Fossalunga A."/>
            <person name="Amselem J."/>
            <person name="Novero M."/>
            <person name="Xianan X."/>
            <person name="Sedzielewska Toro K."/>
            <person name="Morin E."/>
            <person name="Lipzen A."/>
            <person name="Grigoriev I.V."/>
            <person name="Henrissat B."/>
            <person name="Martin F.M."/>
            <person name="Bonfante P."/>
        </authorList>
    </citation>
    <scope>NUCLEOTIDE SEQUENCE [LARGE SCALE GENOMIC DNA]</scope>
    <source>
        <strain evidence="3 4">BEG34</strain>
    </source>
</reference>
<protein>
    <submittedName>
        <fullName evidence="3">Uncharacterized protein</fullName>
    </submittedName>
</protein>
<dbReference type="OrthoDB" id="2490012at2759"/>
<evidence type="ECO:0000313" key="4">
    <source>
        <dbReference type="Proteomes" id="UP000439903"/>
    </source>
</evidence>
<evidence type="ECO:0000313" key="3">
    <source>
        <dbReference type="EMBL" id="KAF0532284.1"/>
    </source>
</evidence>
<keyword evidence="4" id="KW-1185">Reference proteome</keyword>
<evidence type="ECO:0000256" key="1">
    <source>
        <dbReference type="SAM" id="Coils"/>
    </source>
</evidence>
<name>A0A8H4AU28_GIGMA</name>
<gene>
    <name evidence="3" type="ORF">F8M41_011327</name>
</gene>